<name>A0AAN8Q086_POLSC</name>
<gene>
    <name evidence="2" type="ORF">RUM43_003055</name>
</gene>
<reference evidence="2 3" key="1">
    <citation type="submission" date="2023-10" db="EMBL/GenBank/DDBJ databases">
        <title>Genomes of two closely related lineages of the louse Polyplax serrata with different host specificities.</title>
        <authorList>
            <person name="Martinu J."/>
            <person name="Tarabai H."/>
            <person name="Stefka J."/>
            <person name="Hypsa V."/>
        </authorList>
    </citation>
    <scope>NUCLEOTIDE SEQUENCE [LARGE SCALE GENOMIC DNA]</scope>
    <source>
        <strain evidence="2">HR10_N</strain>
    </source>
</reference>
<evidence type="ECO:0000256" key="1">
    <source>
        <dbReference type="SAM" id="MobiDB-lite"/>
    </source>
</evidence>
<accession>A0AAN8Q086</accession>
<feature type="compositionally biased region" description="Acidic residues" evidence="1">
    <location>
        <begin position="85"/>
        <end position="94"/>
    </location>
</feature>
<dbReference type="Proteomes" id="UP001372834">
    <property type="component" value="Unassembled WGS sequence"/>
</dbReference>
<evidence type="ECO:0000313" key="3">
    <source>
        <dbReference type="Proteomes" id="UP001372834"/>
    </source>
</evidence>
<comment type="caution">
    <text evidence="2">The sequence shown here is derived from an EMBL/GenBank/DDBJ whole genome shotgun (WGS) entry which is preliminary data.</text>
</comment>
<sequence>MGTDTNVRLNYQTAPSYLTSWVAQQQQQEMSSSFIWQQHHQWQKPLPPGQHVIGRNVGHVTMGSLHGHFPTSSRRNLTGRKFELVDEEESGEGN</sequence>
<evidence type="ECO:0000313" key="2">
    <source>
        <dbReference type="EMBL" id="KAK6629238.1"/>
    </source>
</evidence>
<dbReference type="EMBL" id="JAWJWE010000036">
    <property type="protein sequence ID" value="KAK6629238.1"/>
    <property type="molecule type" value="Genomic_DNA"/>
</dbReference>
<feature type="region of interest" description="Disordered" evidence="1">
    <location>
        <begin position="66"/>
        <end position="94"/>
    </location>
</feature>
<dbReference type="AlphaFoldDB" id="A0AAN8Q086"/>
<protein>
    <submittedName>
        <fullName evidence="2">Uncharacterized protein</fullName>
    </submittedName>
</protein>
<organism evidence="2 3">
    <name type="scientific">Polyplax serrata</name>
    <name type="common">Common mouse louse</name>
    <dbReference type="NCBI Taxonomy" id="468196"/>
    <lineage>
        <taxon>Eukaryota</taxon>
        <taxon>Metazoa</taxon>
        <taxon>Ecdysozoa</taxon>
        <taxon>Arthropoda</taxon>
        <taxon>Hexapoda</taxon>
        <taxon>Insecta</taxon>
        <taxon>Pterygota</taxon>
        <taxon>Neoptera</taxon>
        <taxon>Paraneoptera</taxon>
        <taxon>Psocodea</taxon>
        <taxon>Troctomorpha</taxon>
        <taxon>Phthiraptera</taxon>
        <taxon>Anoplura</taxon>
        <taxon>Polyplacidae</taxon>
        <taxon>Polyplax</taxon>
    </lineage>
</organism>
<proteinExistence type="predicted"/>